<keyword evidence="7" id="KW-0407">Ion channel</keyword>
<keyword evidence="5" id="KW-0630">Potassium</keyword>
<evidence type="ECO:0000256" key="13">
    <source>
        <dbReference type="SAM" id="Phobius"/>
    </source>
</evidence>
<keyword evidence="8 13" id="KW-1133">Transmembrane helix</keyword>
<gene>
    <name evidence="16" type="ORF">WJX74_005252</name>
</gene>
<keyword evidence="4 13" id="KW-0812">Transmembrane</keyword>
<feature type="region of interest" description="Disordered" evidence="12">
    <location>
        <begin position="1"/>
        <end position="179"/>
    </location>
</feature>
<feature type="transmembrane region" description="Helical" evidence="13">
    <location>
        <begin position="616"/>
        <end position="637"/>
    </location>
</feature>
<reference evidence="16 17" key="1">
    <citation type="journal article" date="2024" name="Nat. Commun.">
        <title>Phylogenomics reveals the evolutionary origins of lichenization in chlorophyte algae.</title>
        <authorList>
            <person name="Puginier C."/>
            <person name="Libourel C."/>
            <person name="Otte J."/>
            <person name="Skaloud P."/>
            <person name="Haon M."/>
            <person name="Grisel S."/>
            <person name="Petersen M."/>
            <person name="Berrin J.G."/>
            <person name="Delaux P.M."/>
            <person name="Dal Grande F."/>
            <person name="Keller J."/>
        </authorList>
    </citation>
    <scope>NUCLEOTIDE SEQUENCE [LARGE SCALE GENOMIC DNA]</scope>
    <source>
        <strain evidence="16 17">SAG 2145</strain>
    </source>
</reference>
<feature type="repeat" description="ANK" evidence="11">
    <location>
        <begin position="1047"/>
        <end position="1079"/>
    </location>
</feature>
<dbReference type="PANTHER" id="PTHR45743">
    <property type="entry name" value="POTASSIUM CHANNEL AKT1"/>
    <property type="match status" value="1"/>
</dbReference>
<evidence type="ECO:0000256" key="8">
    <source>
        <dbReference type="ARBA" id="ARBA00022989"/>
    </source>
</evidence>
<evidence type="ECO:0000256" key="6">
    <source>
        <dbReference type="ARBA" id="ARBA00022837"/>
    </source>
</evidence>
<name>A0AAW1S3H5_9CHLO</name>
<dbReference type="SUPFAM" id="SSF81324">
    <property type="entry name" value="Voltage-gated potassium channels"/>
    <property type="match status" value="2"/>
</dbReference>
<feature type="transmembrane region" description="Helical" evidence="13">
    <location>
        <begin position="563"/>
        <end position="585"/>
    </location>
</feature>
<feature type="transmembrane region" description="Helical" evidence="13">
    <location>
        <begin position="2086"/>
        <end position="2107"/>
    </location>
</feature>
<feature type="repeat" description="ANK" evidence="11">
    <location>
        <begin position="2633"/>
        <end position="2653"/>
    </location>
</feature>
<keyword evidence="17" id="KW-1185">Reference proteome</keyword>
<feature type="compositionally biased region" description="Low complexity" evidence="12">
    <location>
        <begin position="194"/>
        <end position="204"/>
    </location>
</feature>
<dbReference type="Gene3D" id="1.10.238.10">
    <property type="entry name" value="EF-hand"/>
    <property type="match status" value="2"/>
</dbReference>
<dbReference type="EMBL" id="JALJOS010000004">
    <property type="protein sequence ID" value="KAK9840193.1"/>
    <property type="molecule type" value="Genomic_DNA"/>
</dbReference>
<evidence type="ECO:0000313" key="16">
    <source>
        <dbReference type="EMBL" id="KAK9840193.1"/>
    </source>
</evidence>
<dbReference type="InterPro" id="IPR005821">
    <property type="entry name" value="Ion_trans_dom"/>
</dbReference>
<feature type="compositionally biased region" description="Basic residues" evidence="12">
    <location>
        <begin position="2811"/>
        <end position="2821"/>
    </location>
</feature>
<organism evidence="16 17">
    <name type="scientific">Apatococcus lobatus</name>
    <dbReference type="NCBI Taxonomy" id="904363"/>
    <lineage>
        <taxon>Eukaryota</taxon>
        <taxon>Viridiplantae</taxon>
        <taxon>Chlorophyta</taxon>
        <taxon>core chlorophytes</taxon>
        <taxon>Trebouxiophyceae</taxon>
        <taxon>Chlorellales</taxon>
        <taxon>Chlorellaceae</taxon>
        <taxon>Apatococcus</taxon>
    </lineage>
</organism>
<evidence type="ECO:0000259" key="14">
    <source>
        <dbReference type="PROSITE" id="PS50042"/>
    </source>
</evidence>
<feature type="compositionally biased region" description="Basic and acidic residues" evidence="12">
    <location>
        <begin position="2791"/>
        <end position="2810"/>
    </location>
</feature>
<dbReference type="PROSITE" id="PS50297">
    <property type="entry name" value="ANK_REP_REGION"/>
    <property type="match status" value="5"/>
</dbReference>
<feature type="repeat" description="ANK" evidence="11">
    <location>
        <begin position="2667"/>
        <end position="2699"/>
    </location>
</feature>
<feature type="compositionally biased region" description="Low complexity" evidence="12">
    <location>
        <begin position="1523"/>
        <end position="1547"/>
    </location>
</feature>
<dbReference type="InterPro" id="IPR014710">
    <property type="entry name" value="RmlC-like_jellyroll"/>
</dbReference>
<keyword evidence="6" id="KW-0106">Calcium</keyword>
<feature type="repeat" description="ANK" evidence="11">
    <location>
        <begin position="981"/>
        <end position="1013"/>
    </location>
</feature>
<dbReference type="Pfam" id="PF13499">
    <property type="entry name" value="EF-hand_7"/>
    <property type="match status" value="1"/>
</dbReference>
<feature type="region of interest" description="Disordered" evidence="12">
    <location>
        <begin position="2791"/>
        <end position="2822"/>
    </location>
</feature>
<feature type="repeat" description="ANK" evidence="11">
    <location>
        <begin position="2731"/>
        <end position="2764"/>
    </location>
</feature>
<feature type="transmembrane region" description="Helical" evidence="13">
    <location>
        <begin position="2028"/>
        <end position="2048"/>
    </location>
</feature>
<dbReference type="Pfam" id="PF12796">
    <property type="entry name" value="Ank_2"/>
    <property type="match status" value="6"/>
</dbReference>
<feature type="domain" description="EF-hand" evidence="15">
    <location>
        <begin position="1917"/>
        <end position="1952"/>
    </location>
</feature>
<dbReference type="GO" id="GO:0034702">
    <property type="term" value="C:monoatomic ion channel complex"/>
    <property type="evidence" value="ECO:0007669"/>
    <property type="project" value="UniProtKB-KW"/>
</dbReference>
<feature type="domain" description="EF-hand" evidence="15">
    <location>
        <begin position="1878"/>
        <end position="1913"/>
    </location>
</feature>
<feature type="transmembrane region" description="Helical" evidence="13">
    <location>
        <begin position="708"/>
        <end position="727"/>
    </location>
</feature>
<dbReference type="GO" id="GO:0005509">
    <property type="term" value="F:calcium ion binding"/>
    <property type="evidence" value="ECO:0007669"/>
    <property type="project" value="InterPro"/>
</dbReference>
<dbReference type="SMART" id="SM00054">
    <property type="entry name" value="EFh"/>
    <property type="match status" value="3"/>
</dbReference>
<dbReference type="Gene3D" id="1.10.287.630">
    <property type="entry name" value="Helix hairpin bin"/>
    <property type="match status" value="2"/>
</dbReference>
<keyword evidence="3" id="KW-0813">Transport</keyword>
<dbReference type="PROSITE" id="PS00018">
    <property type="entry name" value="EF_HAND_1"/>
    <property type="match status" value="3"/>
</dbReference>
<comment type="subcellular location">
    <subcellularLocation>
        <location evidence="1">Membrane</location>
        <topology evidence="1">Multi-pass membrane protein</topology>
    </subcellularLocation>
</comment>
<evidence type="ECO:0000256" key="10">
    <source>
        <dbReference type="ARBA" id="ARBA00023136"/>
    </source>
</evidence>
<dbReference type="CDD" id="cd00051">
    <property type="entry name" value="EFh"/>
    <property type="match status" value="1"/>
</dbReference>
<accession>A0AAW1S3H5</accession>
<keyword evidence="7" id="KW-0851">Voltage-gated channel</keyword>
<dbReference type="InterPro" id="IPR045319">
    <property type="entry name" value="KAT/AKT"/>
</dbReference>
<dbReference type="InterPro" id="IPR002048">
    <property type="entry name" value="EF_hand_dom"/>
</dbReference>
<protein>
    <submittedName>
        <fullName evidence="16">Uncharacterized protein</fullName>
    </submittedName>
</protein>
<dbReference type="Proteomes" id="UP001438707">
    <property type="component" value="Unassembled WGS sequence"/>
</dbReference>
<evidence type="ECO:0000256" key="12">
    <source>
        <dbReference type="SAM" id="MobiDB-lite"/>
    </source>
</evidence>
<dbReference type="Gene3D" id="1.25.40.20">
    <property type="entry name" value="Ankyrin repeat-containing domain"/>
    <property type="match status" value="6"/>
</dbReference>
<feature type="transmembrane region" description="Helical" evidence="13">
    <location>
        <begin position="2250"/>
        <end position="2275"/>
    </location>
</feature>
<dbReference type="PROSITE" id="PS50222">
    <property type="entry name" value="EF_HAND_2"/>
    <property type="match status" value="3"/>
</dbReference>
<keyword evidence="10 13" id="KW-0472">Membrane</keyword>
<dbReference type="InterPro" id="IPR002110">
    <property type="entry name" value="Ankyrin_rpt"/>
</dbReference>
<dbReference type="Gene3D" id="2.60.120.10">
    <property type="entry name" value="Jelly Rolls"/>
    <property type="match status" value="2"/>
</dbReference>
<feature type="repeat" description="ANK" evidence="11">
    <location>
        <begin position="2535"/>
        <end position="2568"/>
    </location>
</feature>
<feature type="transmembrane region" description="Helical" evidence="13">
    <location>
        <begin position="2000"/>
        <end position="2021"/>
    </location>
</feature>
<evidence type="ECO:0000256" key="2">
    <source>
        <dbReference type="ARBA" id="ARBA00007929"/>
    </source>
</evidence>
<dbReference type="GO" id="GO:0005249">
    <property type="term" value="F:voltage-gated potassium channel activity"/>
    <property type="evidence" value="ECO:0007669"/>
    <property type="project" value="InterPro"/>
</dbReference>
<feature type="domain" description="Cyclic nucleotide-binding" evidence="14">
    <location>
        <begin position="813"/>
        <end position="917"/>
    </location>
</feature>
<dbReference type="Pfam" id="PF00520">
    <property type="entry name" value="Ion_trans"/>
    <property type="match status" value="1"/>
</dbReference>
<evidence type="ECO:0000256" key="9">
    <source>
        <dbReference type="ARBA" id="ARBA00023065"/>
    </source>
</evidence>
<feature type="compositionally biased region" description="Basic and acidic residues" evidence="12">
    <location>
        <begin position="1667"/>
        <end position="1676"/>
    </location>
</feature>
<feature type="domain" description="Cyclic nucleotide-binding" evidence="14">
    <location>
        <begin position="2354"/>
        <end position="2476"/>
    </location>
</feature>
<dbReference type="SUPFAM" id="SSF48403">
    <property type="entry name" value="Ankyrin repeat"/>
    <property type="match status" value="2"/>
</dbReference>
<feature type="region of interest" description="Disordered" evidence="12">
    <location>
        <begin position="1648"/>
        <end position="1677"/>
    </location>
</feature>
<feature type="region of interest" description="Disordered" evidence="12">
    <location>
        <begin position="2966"/>
        <end position="2987"/>
    </location>
</feature>
<feature type="compositionally biased region" description="Basic and acidic residues" evidence="12">
    <location>
        <begin position="93"/>
        <end position="103"/>
    </location>
</feature>
<feature type="transmembrane region" description="Helical" evidence="13">
    <location>
        <begin position="2211"/>
        <end position="2229"/>
    </location>
</feature>
<dbReference type="InterPro" id="IPR011992">
    <property type="entry name" value="EF-hand-dom_pair"/>
</dbReference>
<evidence type="ECO:0000256" key="5">
    <source>
        <dbReference type="ARBA" id="ARBA00022826"/>
    </source>
</evidence>
<evidence type="ECO:0000256" key="1">
    <source>
        <dbReference type="ARBA" id="ARBA00004141"/>
    </source>
</evidence>
<dbReference type="InterPro" id="IPR036770">
    <property type="entry name" value="Ankyrin_rpt-contain_sf"/>
</dbReference>
<dbReference type="SMART" id="SM00100">
    <property type="entry name" value="cNMP"/>
    <property type="match status" value="2"/>
</dbReference>
<feature type="region of interest" description="Disordered" evidence="12">
    <location>
        <begin position="1517"/>
        <end position="1547"/>
    </location>
</feature>
<comment type="similarity">
    <text evidence="2">Belongs to the potassium channel family. Plant (TC 1.A.1.4) subfamily.</text>
</comment>
<dbReference type="Pfam" id="PF00027">
    <property type="entry name" value="cNMP_binding"/>
    <property type="match status" value="1"/>
</dbReference>
<keyword evidence="5" id="KW-0633">Potassium transport</keyword>
<evidence type="ECO:0000256" key="3">
    <source>
        <dbReference type="ARBA" id="ARBA00022448"/>
    </source>
</evidence>
<dbReference type="InterPro" id="IPR018247">
    <property type="entry name" value="EF_Hand_1_Ca_BS"/>
</dbReference>
<proteinExistence type="inferred from homology"/>
<evidence type="ECO:0000256" key="11">
    <source>
        <dbReference type="PROSITE-ProRule" id="PRU00023"/>
    </source>
</evidence>
<keyword evidence="9" id="KW-0406">Ion transport</keyword>
<dbReference type="PANTHER" id="PTHR45743:SF2">
    <property type="entry name" value="POTASSIUM CHANNEL AKT1"/>
    <property type="match status" value="1"/>
</dbReference>
<evidence type="ECO:0000313" key="17">
    <source>
        <dbReference type="Proteomes" id="UP001438707"/>
    </source>
</evidence>
<keyword evidence="5" id="KW-0631">Potassium channel</keyword>
<dbReference type="CDD" id="cd00038">
    <property type="entry name" value="CAP_ED"/>
    <property type="match status" value="2"/>
</dbReference>
<comment type="caution">
    <text evidence="16">The sequence shown here is derived from an EMBL/GenBank/DDBJ whole genome shotgun (WGS) entry which is preliminary data.</text>
</comment>
<dbReference type="SUPFAM" id="SSF47473">
    <property type="entry name" value="EF-hand"/>
    <property type="match status" value="1"/>
</dbReference>
<dbReference type="InterPro" id="IPR018490">
    <property type="entry name" value="cNMP-bd_dom_sf"/>
</dbReference>
<sequence length="3016" mass="336624">MRKSRLSEDLERQALPSQMRLLSPGYSPFQRWSGQPEFPEENEEMPHAPFSEDAELSSRTSQDYQDPVQREESGLDVEVIESASSGAPLLGERTWRQRSHDVEEGGSPFSNALPSEDVLPTSKGGTIEMAQVVTVHDPSPTANRQTAAQSRFAREAVTSEDDCGPIQANRKLASLPPPSLLSLRERRALLASKSLERSSSSLDSQPKPAPTSFWLRTTKRLRPKSSLSTDPLEGPSESSPSKKWLRMGLTRVPSATPSQTSQVSMTGRHKSILLTPTQHPHEEVVGAFHPGLASQSQPSWSWTRRGSQRAGLPVFRGRRHVQFDITEPDKREIKTGLWQHLWPLFMVDSWLMLAWDDFRLLLCLYELWSIPVRICFGTGYNILGHSLCYFSNVSASVWHNWLVVEVLIDVLWLADIAMMVLSAIVLDMQEQEALQAVGLQLQHMSSSRNHELLSSRKARSLKKATSHGQMLTLAAQRTATRVRKRDEDDEWKMLTEKAAASAQIYNRRLQFPQATSNLYKLGQQWQSYCGSLLLSMGGLSVLEWTRQNLHLTGYLTRHFALDLAACVGMYLPVMAHGPLWLYWAFQITRLPRLWKLHLFFRSRELMVHVDIRTVAFGKYIVLVLGFAHWVGCVYFALARFSEFNASNNASTWLEQFFEQTDLKYSCATPDEPGKGDVGGVYAIAIYKGLNALANLGYDPTIPERWDEMLYTIVVILLSIVMQAYILGTLNHYVVKKDAKLEAFRHQLQGVAQYCRARMLPMQLQNRLLQYFEFQHQKMLDSDGTRILRLLPESLRVKVASHQYSYIIERNNHLFRGCNPQFLNSLMLKLREHYLMPGEVMVREGDMAREVGFVARGVLEEMRDGNVMRSVRFDSELPNVICEIPFFMGVSQPRTFQARKTSDVTVLALSKFDYEEVMCIYPEQNDIIVSNVLAFFQLDKDGNDVSMARRTDTEPSNLAEDSKEKLRTKTRLQAAVLKRNSEALTVMTFAAIQGDVETMRGLLQRGLPINTADYDGRTTLHLAALEGNTKVMEALLAANADPMLLDRWGHTPLQHAVAKRHGPVVELLQKHGARLGIEDASTQLCAAADAGDMRQLTRMAENGVDVNAQDYDGRTALHIAARNGTLSAVEFLVSHKADINATDRWGATPLRSAVLGGHDLVASVIRARGGHLTIDGAAQRLIQAASEGNLPMLRILLENGVCADLEDYDKRTALHHAAAEGQLAAAYYLLYRGDAVVSKQDFWGRTPLLEALTGGYTQSVTRQHFHMAQLLHSCEGDLGAAATPEYQEALEMSQASPFRPPLAKLRRTVGQMLSQSLGGNGGNQALRSSGDPGFDRMTIVETIKSLNLVHTAIYSLLGTGVRLLEVMLPLQHLLEILNPRSDSFLRASYEQQRRMSNTAFSSQGPATSALQLQPMGGGTTQRTLLNISTSSKGLRKSRTLHGGLMWKTTSRLAGERTDQPTFNRVLLQLGMVKEALAELALTLERVAEQPPGVVVQALAMRLDLQLSTDQERQLLESCVLHSESPPTVGGPRRSSRSSHPGSPIRRSVSGLLRSGSGQLWSSPSGHSVLERQISFGRQSSFYNVPPPSQGLPAIQETEPLPAAPARPAWKPRSPILSSESNVPVLRSTYSAGRLRQNVLQNRPTQIKHAATFGKYGANSSSARSNSSRRAEDPEPEGRVSLPHLLLSPVFEEVLHANSPSTGLSGAATVLDLGDQVAGSIALINSMFSLLDRDGNGWLELADLHKMQHDLGELGLTILEKAYGRFDQDRRGELNRIQFVQALLLWMGIGTEGENPSVDWASERRDAPNPVRSLLHTTSDGIMQTSFGRTVSFKSENARNATRLLKSTDSGRMRSPPLVDKFRRAKEASTLASIRQPNDGRLGQLERMFRQVDTNNNGFIDSREMEIILNKLREDGQRVSKLEVKAVMDFVDANGDRLVGFDEFIRVMGPLLDSKAMMPWRSSISAQQHAAPAASEGNQNSAVASWIVILPNNTLIHWWDHLMQWLAVFFFVTVPVDIAFRCLERWSKGYYIATTTLDSLLIIDCFLYFIRAFVNTKSVLVTDLVKIRKNYLGHHFLVDCLAACPFDLLIRAAGASLSFQAWIRAFKLLRMIRLYQWYKRKQMEKDADSLGARVRSLTVILMAVMHIFACAWWYIGTYAQANLWNTDKYIITRDGANDTVTAVDGPPFDMNAYYQQLPTYWPGRYQGFGLTDIYLSGTIWQQYLLCFYWVLATISTNGQVEQMVPKNLAEILFGYLVLIASVTLVAYVLGAISNVIMDQDAALVRMRTQVQAIQKFVTNRNLPERLKEDITRYVESSAVIRSEHGHQEDVFSLLSHTLQVEVAKHMSRELIGLVEIFDGCNSNFLDSISVLLHEVNIAPDNVLFRANEVSRELYIVASGMMQLLVESDDAGLIVENVRSAGQVVGEMGFFFGMRYITHAKAAPSGPVTLFALPKTDFSQLIKLYPDQEEQITKNILQSWDLQHSMQPEVKRVLEMAKQKKRNERVVRLVDAAARGSIEEVDFMLGSGDVEVDDGDYHQRTALHLASSNGHIAMVRHLVLQHGAYLNVVDRYGGTPMMDAVRQRHAEAVAFLKRTGAVFDPDVSKGALSKAAVEGDADYLELLILNGMQPNQTDYNERTPLHLAASHGHVHIVRYLCHLPGVDINPEDNMGDTPLMDAIRQGHMEVQDELRQHGGNVGSDNVAYRVCEAAAENRLPALQVLLENGVDPNLAGHDLRTALHVAVSCGQAEIVLFLLGLPGIDVNPVDCWGHTPLHNAHQVGDTVMQALLERHGGLLPDHPELRPRMEAQKERQKHEAHKRNRSRAQKLVATSMEAALGAALQKAAAASEAHVADTEQACILVHWMLQEMADIGLQATRWNPAKEEMEMLLRKASRQALALLEKLEGITGSLVMGPHLNSCITHLMCPQARSILQQLSRCLSTIPILLTRTLVQGSETEYYFEEWEKKQARSGTHHRAHQPGGRRSQYTPVGRKARFTDSVAQPAIISINREPPVQTFAPD</sequence>
<evidence type="ECO:0000259" key="15">
    <source>
        <dbReference type="PROSITE" id="PS50222"/>
    </source>
</evidence>
<dbReference type="PROSITE" id="PS50042">
    <property type="entry name" value="CNMP_BINDING_3"/>
    <property type="match status" value="2"/>
</dbReference>
<feature type="transmembrane region" description="Helical" evidence="13">
    <location>
        <begin position="2128"/>
        <end position="2153"/>
    </location>
</feature>
<dbReference type="Gene3D" id="1.10.287.70">
    <property type="match status" value="2"/>
</dbReference>
<feature type="region of interest" description="Disordered" evidence="12">
    <location>
        <begin position="194"/>
        <end position="244"/>
    </location>
</feature>
<dbReference type="SMART" id="SM00248">
    <property type="entry name" value="ANK"/>
    <property type="match status" value="15"/>
</dbReference>
<feature type="compositionally biased region" description="Basic and acidic residues" evidence="12">
    <location>
        <begin position="1"/>
        <end position="12"/>
    </location>
</feature>
<evidence type="ECO:0000256" key="7">
    <source>
        <dbReference type="ARBA" id="ARBA00022882"/>
    </source>
</evidence>
<dbReference type="PROSITE" id="PS50088">
    <property type="entry name" value="ANK_REPEAT"/>
    <property type="match status" value="8"/>
</dbReference>
<feature type="compositionally biased region" description="Low complexity" evidence="12">
    <location>
        <begin position="1656"/>
        <end position="1666"/>
    </location>
</feature>
<feature type="compositionally biased region" description="Polar residues" evidence="12">
    <location>
        <begin position="140"/>
        <end position="149"/>
    </location>
</feature>
<evidence type="ECO:0000256" key="4">
    <source>
        <dbReference type="ARBA" id="ARBA00022692"/>
    </source>
</evidence>
<dbReference type="SUPFAM" id="SSF51206">
    <property type="entry name" value="cAMP-binding domain-like"/>
    <property type="match status" value="2"/>
</dbReference>
<feature type="domain" description="EF-hand" evidence="15">
    <location>
        <begin position="1717"/>
        <end position="1752"/>
    </location>
</feature>
<feature type="repeat" description="ANK" evidence="11">
    <location>
        <begin position="1014"/>
        <end position="1046"/>
    </location>
</feature>
<keyword evidence="11" id="KW-0040">ANK repeat</keyword>
<dbReference type="InterPro" id="IPR000595">
    <property type="entry name" value="cNMP-bd_dom"/>
</dbReference>
<feature type="repeat" description="ANK" evidence="11">
    <location>
        <begin position="1111"/>
        <end position="1143"/>
    </location>
</feature>